<feature type="domain" description="C2H2-type" evidence="6">
    <location>
        <begin position="172"/>
        <end position="199"/>
    </location>
</feature>
<dbReference type="Gene3D" id="3.30.160.60">
    <property type="entry name" value="Classic Zinc Finger"/>
    <property type="match status" value="4"/>
</dbReference>
<evidence type="ECO:0000313" key="8">
    <source>
        <dbReference type="Proteomes" id="UP000807504"/>
    </source>
</evidence>
<dbReference type="InterPro" id="IPR036236">
    <property type="entry name" value="Znf_C2H2_sf"/>
</dbReference>
<keyword evidence="3 5" id="KW-0863">Zinc-finger</keyword>
<gene>
    <name evidence="7" type="ORF">HNY73_015130</name>
</gene>
<comment type="caution">
    <text evidence="7">The sequence shown here is derived from an EMBL/GenBank/DDBJ whole genome shotgun (WGS) entry which is preliminary data.</text>
</comment>
<keyword evidence="4" id="KW-0862">Zinc</keyword>
<dbReference type="SMART" id="SM00355">
    <property type="entry name" value="ZnF_C2H2"/>
    <property type="match status" value="5"/>
</dbReference>
<keyword evidence="1" id="KW-0479">Metal-binding</keyword>
<dbReference type="GO" id="GO:0005634">
    <property type="term" value="C:nucleus"/>
    <property type="evidence" value="ECO:0007669"/>
    <property type="project" value="UniProtKB-ARBA"/>
</dbReference>
<organism evidence="7 8">
    <name type="scientific">Argiope bruennichi</name>
    <name type="common">Wasp spider</name>
    <name type="synonym">Aranea bruennichi</name>
    <dbReference type="NCBI Taxonomy" id="94029"/>
    <lineage>
        <taxon>Eukaryota</taxon>
        <taxon>Metazoa</taxon>
        <taxon>Ecdysozoa</taxon>
        <taxon>Arthropoda</taxon>
        <taxon>Chelicerata</taxon>
        <taxon>Arachnida</taxon>
        <taxon>Araneae</taxon>
        <taxon>Araneomorphae</taxon>
        <taxon>Entelegynae</taxon>
        <taxon>Araneoidea</taxon>
        <taxon>Araneidae</taxon>
        <taxon>Argiope</taxon>
    </lineage>
</organism>
<evidence type="ECO:0000256" key="3">
    <source>
        <dbReference type="ARBA" id="ARBA00022771"/>
    </source>
</evidence>
<accession>A0A8T0EVI8</accession>
<dbReference type="Pfam" id="PF13912">
    <property type="entry name" value="zf-C2H2_6"/>
    <property type="match status" value="1"/>
</dbReference>
<dbReference type="PANTHER" id="PTHR24379:SF121">
    <property type="entry name" value="C2H2-TYPE DOMAIN-CONTAINING PROTEIN"/>
    <property type="match status" value="1"/>
</dbReference>
<evidence type="ECO:0000256" key="2">
    <source>
        <dbReference type="ARBA" id="ARBA00022737"/>
    </source>
</evidence>
<feature type="domain" description="C2H2-type" evidence="6">
    <location>
        <begin position="101"/>
        <end position="128"/>
    </location>
</feature>
<name>A0A8T0EVI8_ARGBR</name>
<dbReference type="Proteomes" id="UP000807504">
    <property type="component" value="Unassembled WGS sequence"/>
</dbReference>
<dbReference type="EMBL" id="JABXBU010002072">
    <property type="protein sequence ID" value="KAF8778406.1"/>
    <property type="molecule type" value="Genomic_DNA"/>
</dbReference>
<dbReference type="PROSITE" id="PS50157">
    <property type="entry name" value="ZINC_FINGER_C2H2_2"/>
    <property type="match status" value="4"/>
</dbReference>
<dbReference type="FunFam" id="3.30.160.60:FF:000446">
    <property type="entry name" value="Zinc finger protein"/>
    <property type="match status" value="1"/>
</dbReference>
<evidence type="ECO:0000313" key="7">
    <source>
        <dbReference type="EMBL" id="KAF8778406.1"/>
    </source>
</evidence>
<dbReference type="GO" id="GO:0008270">
    <property type="term" value="F:zinc ion binding"/>
    <property type="evidence" value="ECO:0007669"/>
    <property type="project" value="UniProtKB-KW"/>
</dbReference>
<evidence type="ECO:0000259" key="6">
    <source>
        <dbReference type="PROSITE" id="PS50157"/>
    </source>
</evidence>
<sequence length="257" mass="30394">MEKEATYICDRCKENADASENKSKNYRWLVSIKTIYQCAKCSNYFNIGFRVTDKISLIDASKNSELELIAAQSENVNADEGSRNEDRIQESQPVELKKKPYKCDVCLRTYMTQNSLRHHKKVHDEKNPFRCKVHMKVHKDQNIFRCELCKKSCATKQALERHMRTHSNEKHYKCSICYRKYKIETGLTAHMNVHKEENPYRCELCNKNFSSKTTLKKHMATHSDSIPYKCHIFPSSYKTEFNLIRHIKLKHQQDNMK</sequence>
<evidence type="ECO:0000256" key="4">
    <source>
        <dbReference type="ARBA" id="ARBA00022833"/>
    </source>
</evidence>
<protein>
    <submittedName>
        <fullName evidence="7">Zinc finger protein 112 like protein</fullName>
    </submittedName>
</protein>
<dbReference type="PROSITE" id="PS00028">
    <property type="entry name" value="ZINC_FINGER_C2H2_1"/>
    <property type="match status" value="4"/>
</dbReference>
<keyword evidence="8" id="KW-1185">Reference proteome</keyword>
<evidence type="ECO:0000256" key="5">
    <source>
        <dbReference type="PROSITE-ProRule" id="PRU00042"/>
    </source>
</evidence>
<keyword evidence="2" id="KW-0677">Repeat</keyword>
<dbReference type="AlphaFoldDB" id="A0A8T0EVI8"/>
<feature type="domain" description="C2H2-type" evidence="6">
    <location>
        <begin position="144"/>
        <end position="171"/>
    </location>
</feature>
<dbReference type="SUPFAM" id="SSF57667">
    <property type="entry name" value="beta-beta-alpha zinc fingers"/>
    <property type="match status" value="3"/>
</dbReference>
<proteinExistence type="predicted"/>
<dbReference type="PANTHER" id="PTHR24379">
    <property type="entry name" value="KRAB AND ZINC FINGER DOMAIN-CONTAINING"/>
    <property type="match status" value="1"/>
</dbReference>
<evidence type="ECO:0000256" key="1">
    <source>
        <dbReference type="ARBA" id="ARBA00022723"/>
    </source>
</evidence>
<dbReference type="InterPro" id="IPR013087">
    <property type="entry name" value="Znf_C2H2_type"/>
</dbReference>
<feature type="domain" description="C2H2-type" evidence="6">
    <location>
        <begin position="200"/>
        <end position="227"/>
    </location>
</feature>
<dbReference type="Pfam" id="PF00096">
    <property type="entry name" value="zf-C2H2"/>
    <property type="match status" value="3"/>
</dbReference>
<dbReference type="FunFam" id="3.30.160.60:FF:002394">
    <property type="entry name" value="Uncharacterized protein"/>
    <property type="match status" value="1"/>
</dbReference>
<reference evidence="7" key="2">
    <citation type="submission" date="2020-06" db="EMBL/GenBank/DDBJ databases">
        <authorList>
            <person name="Sheffer M."/>
        </authorList>
    </citation>
    <scope>NUCLEOTIDE SEQUENCE</scope>
</reference>
<reference evidence="7" key="1">
    <citation type="journal article" date="2020" name="bioRxiv">
        <title>Chromosome-level reference genome of the European wasp spider Argiope bruennichi: a resource for studies on range expansion and evolutionary adaptation.</title>
        <authorList>
            <person name="Sheffer M.M."/>
            <person name="Hoppe A."/>
            <person name="Krehenwinkel H."/>
            <person name="Uhl G."/>
            <person name="Kuss A.W."/>
            <person name="Jensen L."/>
            <person name="Jensen C."/>
            <person name="Gillespie R.G."/>
            <person name="Hoff K.J."/>
            <person name="Prost S."/>
        </authorList>
    </citation>
    <scope>NUCLEOTIDE SEQUENCE</scope>
</reference>